<reference evidence="2" key="1">
    <citation type="journal article" date="2011" name="Nat. Biotechnol.">
        <title>The genomic sequence of the Chinese hamster ovary (CHO)-K1 cell line.</title>
        <authorList>
            <person name="Xu X."/>
            <person name="Nagarajan H."/>
            <person name="Lewis N.E."/>
            <person name="Pan S."/>
            <person name="Cai Z."/>
            <person name="Liu X."/>
            <person name="Chen W."/>
            <person name="Xie M."/>
            <person name="Wang W."/>
            <person name="Hammond S."/>
            <person name="Andersen M.R."/>
            <person name="Neff N."/>
            <person name="Passarelli B."/>
            <person name="Koh W."/>
            <person name="Fan H.C."/>
            <person name="Wang J."/>
            <person name="Gui Y."/>
            <person name="Lee K.H."/>
            <person name="Betenbaugh M.J."/>
            <person name="Quake S.R."/>
            <person name="Famili I."/>
            <person name="Palsson B.O."/>
            <person name="Wang J."/>
        </authorList>
    </citation>
    <scope>NUCLEOTIDE SEQUENCE [LARGE SCALE GENOMIC DNA]</scope>
    <source>
        <strain evidence="2">CHO K1 cell line</strain>
    </source>
</reference>
<sequence>MHRVKPDEAPTHNEEAICRVFSSGVPLGILTTLKDRPWGGVTRNGPHRLMCLNVWNVRSSSPAGVGVALLEEVALWGWALRSQNWLKLGLVWHSLLLPLDQDVELNTSPAPCLLV</sequence>
<proteinExistence type="predicted"/>
<evidence type="ECO:0000313" key="1">
    <source>
        <dbReference type="EMBL" id="EGW11258.1"/>
    </source>
</evidence>
<name>G3IML2_CRIGR</name>
<evidence type="ECO:0000313" key="2">
    <source>
        <dbReference type="Proteomes" id="UP000001075"/>
    </source>
</evidence>
<organism evidence="1 2">
    <name type="scientific">Cricetulus griseus</name>
    <name type="common">Chinese hamster</name>
    <name type="synonym">Cricetulus barabensis griseus</name>
    <dbReference type="NCBI Taxonomy" id="10029"/>
    <lineage>
        <taxon>Eukaryota</taxon>
        <taxon>Metazoa</taxon>
        <taxon>Chordata</taxon>
        <taxon>Craniata</taxon>
        <taxon>Vertebrata</taxon>
        <taxon>Euteleostomi</taxon>
        <taxon>Mammalia</taxon>
        <taxon>Eutheria</taxon>
        <taxon>Euarchontoglires</taxon>
        <taxon>Glires</taxon>
        <taxon>Rodentia</taxon>
        <taxon>Myomorpha</taxon>
        <taxon>Muroidea</taxon>
        <taxon>Cricetidae</taxon>
        <taxon>Cricetinae</taxon>
        <taxon>Cricetulus</taxon>
    </lineage>
</organism>
<dbReference type="AlphaFoldDB" id="G3IML2"/>
<dbReference type="EMBL" id="JH004845">
    <property type="protein sequence ID" value="EGW11258.1"/>
    <property type="molecule type" value="Genomic_DNA"/>
</dbReference>
<protein>
    <submittedName>
        <fullName evidence="1">Uncharacterized protein</fullName>
    </submittedName>
</protein>
<gene>
    <name evidence="1" type="ORF">I79_025152</name>
</gene>
<dbReference type="Proteomes" id="UP000001075">
    <property type="component" value="Unassembled WGS sequence"/>
</dbReference>
<accession>G3IML2</accession>
<dbReference type="InParanoid" id="G3IML2"/>